<accession>A0A915KEZ5</accession>
<proteinExistence type="predicted"/>
<evidence type="ECO:0000313" key="2">
    <source>
        <dbReference type="WBParaSite" id="nRc.2.0.1.t36596-RA"/>
    </source>
</evidence>
<reference evidence="2" key="1">
    <citation type="submission" date="2022-11" db="UniProtKB">
        <authorList>
            <consortium name="WormBaseParasite"/>
        </authorList>
    </citation>
    <scope>IDENTIFICATION</scope>
</reference>
<evidence type="ECO:0000313" key="1">
    <source>
        <dbReference type="Proteomes" id="UP000887565"/>
    </source>
</evidence>
<dbReference type="Proteomes" id="UP000887565">
    <property type="component" value="Unplaced"/>
</dbReference>
<keyword evidence="1" id="KW-1185">Reference proteome</keyword>
<protein>
    <submittedName>
        <fullName evidence="2">Uncharacterized protein</fullName>
    </submittedName>
</protein>
<dbReference type="AlphaFoldDB" id="A0A915KEZ5"/>
<dbReference type="WBParaSite" id="nRc.2.0.1.t36596-RA">
    <property type="protein sequence ID" value="nRc.2.0.1.t36596-RA"/>
    <property type="gene ID" value="nRc.2.0.1.g36596"/>
</dbReference>
<sequence>MQSAGQRCEMLDSWKAMEGTVAFTALMWTSISDAVQTNDNGDYNLQKVFTKANNCWANRHYRLHFGKTECQPFEQAVVPAVGDMSWDSAGNAHSSVTMNHNAANNRLTVLIATSNLQTLVRMVIAIPRLAIGGTALAPYLKFFNCGLEMTSRLRIILWDNIVTSIQMCIPLATANHNGNMQS</sequence>
<name>A0A915KEZ5_ROMCU</name>
<organism evidence="1 2">
    <name type="scientific">Romanomermis culicivorax</name>
    <name type="common">Nematode worm</name>
    <dbReference type="NCBI Taxonomy" id="13658"/>
    <lineage>
        <taxon>Eukaryota</taxon>
        <taxon>Metazoa</taxon>
        <taxon>Ecdysozoa</taxon>
        <taxon>Nematoda</taxon>
        <taxon>Enoplea</taxon>
        <taxon>Dorylaimia</taxon>
        <taxon>Mermithida</taxon>
        <taxon>Mermithoidea</taxon>
        <taxon>Mermithidae</taxon>
        <taxon>Romanomermis</taxon>
    </lineage>
</organism>